<dbReference type="SUPFAM" id="SSF103473">
    <property type="entry name" value="MFS general substrate transporter"/>
    <property type="match status" value="1"/>
</dbReference>
<name>A0ABP9F996_9ACTN</name>
<evidence type="ECO:0000313" key="9">
    <source>
        <dbReference type="Proteomes" id="UP001501521"/>
    </source>
</evidence>
<dbReference type="PANTHER" id="PTHR23513:SF6">
    <property type="entry name" value="MAJOR FACILITATOR SUPERFAMILY ASSOCIATED DOMAIN-CONTAINING PROTEIN"/>
    <property type="match status" value="1"/>
</dbReference>
<dbReference type="InterPro" id="IPR011701">
    <property type="entry name" value="MFS"/>
</dbReference>
<feature type="transmembrane region" description="Helical" evidence="6">
    <location>
        <begin position="108"/>
        <end position="129"/>
    </location>
</feature>
<dbReference type="Proteomes" id="UP001501521">
    <property type="component" value="Unassembled WGS sequence"/>
</dbReference>
<proteinExistence type="predicted"/>
<comment type="subcellular location">
    <subcellularLocation>
        <location evidence="1">Cell membrane</location>
        <topology evidence="1">Multi-pass membrane protein</topology>
    </subcellularLocation>
</comment>
<comment type="caution">
    <text evidence="8">The sequence shown here is derived from an EMBL/GenBank/DDBJ whole genome shotgun (WGS) entry which is preliminary data.</text>
</comment>
<feature type="domain" description="Major facilitator superfamily (MFS) profile" evidence="7">
    <location>
        <begin position="225"/>
        <end position="421"/>
    </location>
</feature>
<feature type="transmembrane region" description="Helical" evidence="6">
    <location>
        <begin position="317"/>
        <end position="338"/>
    </location>
</feature>
<evidence type="ECO:0000256" key="6">
    <source>
        <dbReference type="SAM" id="Phobius"/>
    </source>
</evidence>
<evidence type="ECO:0000256" key="4">
    <source>
        <dbReference type="ARBA" id="ARBA00022989"/>
    </source>
</evidence>
<dbReference type="PROSITE" id="PS50850">
    <property type="entry name" value="MFS"/>
    <property type="match status" value="1"/>
</dbReference>
<reference evidence="9" key="1">
    <citation type="journal article" date="2019" name="Int. J. Syst. Evol. Microbiol.">
        <title>The Global Catalogue of Microorganisms (GCM) 10K type strain sequencing project: providing services to taxonomists for standard genome sequencing and annotation.</title>
        <authorList>
            <consortium name="The Broad Institute Genomics Platform"/>
            <consortium name="The Broad Institute Genome Sequencing Center for Infectious Disease"/>
            <person name="Wu L."/>
            <person name="Ma J."/>
        </authorList>
    </citation>
    <scope>NUCLEOTIDE SEQUENCE [LARGE SCALE GENOMIC DNA]</scope>
    <source>
        <strain evidence="9">JCM 19125</strain>
    </source>
</reference>
<keyword evidence="5 6" id="KW-0472">Membrane</keyword>
<keyword evidence="9" id="KW-1185">Reference proteome</keyword>
<feature type="transmembrane region" description="Helical" evidence="6">
    <location>
        <begin position="291"/>
        <end position="311"/>
    </location>
</feature>
<evidence type="ECO:0000256" key="2">
    <source>
        <dbReference type="ARBA" id="ARBA00022475"/>
    </source>
</evidence>
<dbReference type="EMBL" id="BAABLV010000019">
    <property type="protein sequence ID" value="GAA4895753.1"/>
    <property type="molecule type" value="Genomic_DNA"/>
</dbReference>
<feature type="transmembrane region" description="Helical" evidence="6">
    <location>
        <begin position="175"/>
        <end position="194"/>
    </location>
</feature>
<keyword evidence="3 6" id="KW-0812">Transmembrane</keyword>
<feature type="transmembrane region" description="Helical" evidence="6">
    <location>
        <begin position="359"/>
        <end position="381"/>
    </location>
</feature>
<evidence type="ECO:0000256" key="3">
    <source>
        <dbReference type="ARBA" id="ARBA00022692"/>
    </source>
</evidence>
<dbReference type="InterPro" id="IPR020846">
    <property type="entry name" value="MFS_dom"/>
</dbReference>
<dbReference type="InterPro" id="IPR036259">
    <property type="entry name" value="MFS_trans_sf"/>
</dbReference>
<feature type="transmembrane region" description="Helical" evidence="6">
    <location>
        <begin position="19"/>
        <end position="42"/>
    </location>
</feature>
<keyword evidence="2" id="KW-1003">Cell membrane</keyword>
<evidence type="ECO:0000313" key="8">
    <source>
        <dbReference type="EMBL" id="GAA4895753.1"/>
    </source>
</evidence>
<feature type="transmembrane region" description="Helical" evidence="6">
    <location>
        <begin position="387"/>
        <end position="405"/>
    </location>
</feature>
<evidence type="ECO:0000256" key="1">
    <source>
        <dbReference type="ARBA" id="ARBA00004651"/>
    </source>
</evidence>
<evidence type="ECO:0000259" key="7">
    <source>
        <dbReference type="PROSITE" id="PS50850"/>
    </source>
</evidence>
<dbReference type="Gene3D" id="1.20.1250.20">
    <property type="entry name" value="MFS general substrate transporter like domains"/>
    <property type="match status" value="1"/>
</dbReference>
<dbReference type="RefSeq" id="WP_345580354.1">
    <property type="nucleotide sequence ID" value="NZ_BAABLV010000019.1"/>
</dbReference>
<dbReference type="CDD" id="cd06173">
    <property type="entry name" value="MFS_MefA_like"/>
    <property type="match status" value="1"/>
</dbReference>
<keyword evidence="4 6" id="KW-1133">Transmembrane helix</keyword>
<feature type="transmembrane region" description="Helical" evidence="6">
    <location>
        <begin position="260"/>
        <end position="279"/>
    </location>
</feature>
<accession>A0ABP9F996</accession>
<feature type="transmembrane region" description="Helical" evidence="6">
    <location>
        <begin position="54"/>
        <end position="74"/>
    </location>
</feature>
<gene>
    <name evidence="8" type="ORF">GCM10025789_11640</name>
</gene>
<evidence type="ECO:0000256" key="5">
    <source>
        <dbReference type="ARBA" id="ARBA00023136"/>
    </source>
</evidence>
<protein>
    <submittedName>
        <fullName evidence="8">MFS transporter</fullName>
    </submittedName>
</protein>
<organism evidence="8 9">
    <name type="scientific">Tessaracoccus lubricantis</name>
    <dbReference type="NCBI Taxonomy" id="545543"/>
    <lineage>
        <taxon>Bacteria</taxon>
        <taxon>Bacillati</taxon>
        <taxon>Actinomycetota</taxon>
        <taxon>Actinomycetes</taxon>
        <taxon>Propionibacteriales</taxon>
        <taxon>Propionibacteriaceae</taxon>
        <taxon>Tessaracoccus</taxon>
    </lineage>
</organism>
<sequence>MDATTPEARALAHRGFKRFWAGQGLAQLGFQFGGLATAVIAVDLLHATDAQMGYLNAANTAAFLLVGLIAGAWVDRWRKRRVMIVADLARVLLMLAAPLLWFADALTFWHLMVIGALLGLATVFFDVAYQSYIPVLVGREAIADANGKLESTSQIARLGGPAVAGLLLKFVSAPVLLLINAVGFAVSAVTLLAIRDDEQPADRANRRPLVTEIREGLSFVLRPPFLQRLLANTCTTNFGATIVFTLQSILVLRILGLDPSLLGVIMSIGAVGGLVASLTQARFTRKFGDGPVILMSTTTAAIGIFLVPLSATIPRAAVALLIAAAFIQSFAVIVFNITQVSARQRLCPPHLLGRMNASIRFVVWGIMPISALTAGALGTAIGTVPAIWVGVALMFIGIAPFLGRYGRMRTLPTSPEGTLGA</sequence>
<dbReference type="Pfam" id="PF07690">
    <property type="entry name" value="MFS_1"/>
    <property type="match status" value="1"/>
</dbReference>
<dbReference type="PANTHER" id="PTHR23513">
    <property type="entry name" value="INTEGRAL MEMBRANE EFFLUX PROTEIN-RELATED"/>
    <property type="match status" value="1"/>
</dbReference>